<evidence type="ECO:0000313" key="1">
    <source>
        <dbReference type="EMBL" id="WMV09058.1"/>
    </source>
</evidence>
<accession>A0AAF0PPZ1</accession>
<keyword evidence="2" id="KW-1185">Reference proteome</keyword>
<evidence type="ECO:0000313" key="2">
    <source>
        <dbReference type="Proteomes" id="UP001234989"/>
    </source>
</evidence>
<dbReference type="AlphaFoldDB" id="A0AAF0PPZ1"/>
<gene>
    <name evidence="1" type="ORF">MTR67_002443</name>
</gene>
<name>A0AAF0PPZ1_SOLVR</name>
<protein>
    <submittedName>
        <fullName evidence="1">Uncharacterized protein</fullName>
    </submittedName>
</protein>
<sequence>MGLLYRLFQIRVLNVLLTFGTHSKKGLVVRIILARFFIPKLMVITQVSAWVPLKPCMVGDVALRLVGLRWVKFLFLVSNRFMKPLRKFGSL</sequence>
<dbReference type="EMBL" id="CP133612">
    <property type="protein sequence ID" value="WMV09058.1"/>
    <property type="molecule type" value="Genomic_DNA"/>
</dbReference>
<reference evidence="1" key="1">
    <citation type="submission" date="2023-08" db="EMBL/GenBank/DDBJ databases">
        <title>A de novo genome assembly of Solanum verrucosum Schlechtendal, a Mexican diploid species geographically isolated from the other diploid A-genome species in potato relatives.</title>
        <authorList>
            <person name="Hosaka K."/>
        </authorList>
    </citation>
    <scope>NUCLEOTIDE SEQUENCE</scope>
    <source>
        <tissue evidence="1">Young leaves</tissue>
    </source>
</reference>
<dbReference type="Proteomes" id="UP001234989">
    <property type="component" value="Chromosome 1"/>
</dbReference>
<proteinExistence type="predicted"/>
<organism evidence="1 2">
    <name type="scientific">Solanum verrucosum</name>
    <dbReference type="NCBI Taxonomy" id="315347"/>
    <lineage>
        <taxon>Eukaryota</taxon>
        <taxon>Viridiplantae</taxon>
        <taxon>Streptophyta</taxon>
        <taxon>Embryophyta</taxon>
        <taxon>Tracheophyta</taxon>
        <taxon>Spermatophyta</taxon>
        <taxon>Magnoliopsida</taxon>
        <taxon>eudicotyledons</taxon>
        <taxon>Gunneridae</taxon>
        <taxon>Pentapetalae</taxon>
        <taxon>asterids</taxon>
        <taxon>lamiids</taxon>
        <taxon>Solanales</taxon>
        <taxon>Solanaceae</taxon>
        <taxon>Solanoideae</taxon>
        <taxon>Solaneae</taxon>
        <taxon>Solanum</taxon>
    </lineage>
</organism>